<reference evidence="2 3" key="1">
    <citation type="submission" date="2019-12" db="EMBL/GenBank/DDBJ databases">
        <title>Genomic-based taxomic classification of the family Erythrobacteraceae.</title>
        <authorList>
            <person name="Xu L."/>
        </authorList>
    </citation>
    <scope>NUCLEOTIDE SEQUENCE [LARGE SCALE GENOMIC DNA]</scope>
    <source>
        <strain evidence="2 3">M0322</strain>
    </source>
</reference>
<dbReference type="InterPro" id="IPR036812">
    <property type="entry name" value="NAD(P)_OxRdtase_dom_sf"/>
</dbReference>
<protein>
    <submittedName>
        <fullName evidence="2">Aldo/keto reductase</fullName>
    </submittedName>
</protein>
<dbReference type="OrthoDB" id="7181835at2"/>
<evidence type="ECO:0000313" key="3">
    <source>
        <dbReference type="Proteomes" id="UP000466966"/>
    </source>
</evidence>
<dbReference type="RefSeq" id="WP_160771613.1">
    <property type="nucleotide sequence ID" value="NZ_WTYV01000002.1"/>
</dbReference>
<evidence type="ECO:0000313" key="2">
    <source>
        <dbReference type="EMBL" id="MXO71727.1"/>
    </source>
</evidence>
<dbReference type="GO" id="GO:0005829">
    <property type="term" value="C:cytosol"/>
    <property type="evidence" value="ECO:0007669"/>
    <property type="project" value="TreeGrafter"/>
</dbReference>
<organism evidence="2 3">
    <name type="scientific">Alteraurantiacibacter buctensis</name>
    <dbReference type="NCBI Taxonomy" id="1503981"/>
    <lineage>
        <taxon>Bacteria</taxon>
        <taxon>Pseudomonadati</taxon>
        <taxon>Pseudomonadota</taxon>
        <taxon>Alphaproteobacteria</taxon>
        <taxon>Sphingomonadales</taxon>
        <taxon>Erythrobacteraceae</taxon>
        <taxon>Alteraurantiacibacter</taxon>
    </lineage>
</organism>
<dbReference type="PANTHER" id="PTHR43364">
    <property type="entry name" value="NADH-SPECIFIC METHYLGLYOXAL REDUCTASE-RELATED"/>
    <property type="match status" value="1"/>
</dbReference>
<dbReference type="Gene3D" id="3.20.20.100">
    <property type="entry name" value="NADP-dependent oxidoreductase domain"/>
    <property type="match status" value="1"/>
</dbReference>
<dbReference type="Proteomes" id="UP000466966">
    <property type="component" value="Unassembled WGS sequence"/>
</dbReference>
<keyword evidence="3" id="KW-1185">Reference proteome</keyword>
<dbReference type="InterPro" id="IPR023210">
    <property type="entry name" value="NADP_OxRdtase_dom"/>
</dbReference>
<dbReference type="AlphaFoldDB" id="A0A844Z049"/>
<evidence type="ECO:0000259" key="1">
    <source>
        <dbReference type="Pfam" id="PF00248"/>
    </source>
</evidence>
<comment type="caution">
    <text evidence="2">The sequence shown here is derived from an EMBL/GenBank/DDBJ whole genome shotgun (WGS) entry which is preliminary data.</text>
</comment>
<name>A0A844Z049_9SPHN</name>
<sequence>MTSHPALAGIPLVLGGNVFGWTAHGDEGLAVLDAFYEAGGRMIDTADVYSAWIPGHQGGESESFIGQWLASRGVREEMRIHTKTGMLPRGGGQHSFGADGDPTLYEPAEVLVSLQASLDRLQTDYIDLYYAHRDYPQVSPAQIAEAFHGPVANGQVREIGASNFTAERLAEVIAAAEAAGRTPFTVLQNQYNLVARADYGADLQAFCVARGIAMLPFFGLASGYLTGKYRKPEDFTHGNRSHRVKDFDEAGRPVLAEMDRIAAETGASLPAIALAWLVRQPGIPAPIASARTVEQLEAMLEFTRLDLAEDQLARLTAAGNS</sequence>
<feature type="domain" description="NADP-dependent oxidoreductase" evidence="1">
    <location>
        <begin position="11"/>
        <end position="318"/>
    </location>
</feature>
<dbReference type="Pfam" id="PF00248">
    <property type="entry name" value="Aldo_ket_red"/>
    <property type="match status" value="1"/>
</dbReference>
<dbReference type="EMBL" id="WTYV01000002">
    <property type="protein sequence ID" value="MXO71727.1"/>
    <property type="molecule type" value="Genomic_DNA"/>
</dbReference>
<dbReference type="PANTHER" id="PTHR43364:SF6">
    <property type="entry name" value="OXIDOREDUCTASE-RELATED"/>
    <property type="match status" value="1"/>
</dbReference>
<gene>
    <name evidence="2" type="ORF">GRI99_08745</name>
</gene>
<proteinExistence type="predicted"/>
<dbReference type="SUPFAM" id="SSF51430">
    <property type="entry name" value="NAD(P)-linked oxidoreductase"/>
    <property type="match status" value="1"/>
</dbReference>
<dbReference type="InterPro" id="IPR050523">
    <property type="entry name" value="AKR_Detox_Biosynth"/>
</dbReference>
<accession>A0A844Z049</accession>